<accession>N1Q7T1</accession>
<dbReference type="InterPro" id="IPR036047">
    <property type="entry name" value="F-box-like_dom_sf"/>
</dbReference>
<dbReference type="OrthoDB" id="3643063at2759"/>
<dbReference type="CDD" id="cd09917">
    <property type="entry name" value="F-box_SF"/>
    <property type="match status" value="1"/>
</dbReference>
<gene>
    <name evidence="2" type="ORF">MYCFIDRAFT_80170</name>
</gene>
<dbReference type="GeneID" id="19341680"/>
<name>N1Q7T1_PSEFD</name>
<evidence type="ECO:0000313" key="2">
    <source>
        <dbReference type="EMBL" id="EME88810.1"/>
    </source>
</evidence>
<dbReference type="HOGENOM" id="CLU_790170_0_0_1"/>
<dbReference type="KEGG" id="pfj:MYCFIDRAFT_80170"/>
<dbReference type="SUPFAM" id="SSF81383">
    <property type="entry name" value="F-box domain"/>
    <property type="match status" value="1"/>
</dbReference>
<protein>
    <recommendedName>
        <fullName evidence="4">F-box domain-containing protein</fullName>
    </recommendedName>
</protein>
<keyword evidence="3" id="KW-1185">Reference proteome</keyword>
<sequence>MAKQKRKRAADSDATQNKASMHIPYRGAHSFISDMLRQVPRRARALELGQVEQHMTVTNTSTHVRRAFTRSTKRKDTEAARNGVFNTEELLEAILLFLPPVNIIKCQRVAQNWRNTINGSAQIKQKLLVRCSDDFENWTVQGGKFVATSETADVLRDTFHGDRAWIDVMAVTSSLSPLVSSCIPMKPRMGLRHGQTYGTRARTIIQLSRDFEKGFIQLLRGQSSPMLEAMLVHNLPATQLDIDFRAETVGGWSIRHPYSSLRLSGPFTVGALAEMVRGLHSLGTSITSPGGKVDYTQGLGDVASIVRKVESWSKEKLEIISMDIIVYGMLFASIEDREAVRAGKGDKVPGT</sequence>
<dbReference type="eggNOG" id="ENOG502RNS9">
    <property type="taxonomic scope" value="Eukaryota"/>
</dbReference>
<evidence type="ECO:0000313" key="3">
    <source>
        <dbReference type="Proteomes" id="UP000016932"/>
    </source>
</evidence>
<proteinExistence type="predicted"/>
<organism evidence="2 3">
    <name type="scientific">Pseudocercospora fijiensis (strain CIRAD86)</name>
    <name type="common">Black leaf streak disease fungus</name>
    <name type="synonym">Mycosphaerella fijiensis</name>
    <dbReference type="NCBI Taxonomy" id="383855"/>
    <lineage>
        <taxon>Eukaryota</taxon>
        <taxon>Fungi</taxon>
        <taxon>Dikarya</taxon>
        <taxon>Ascomycota</taxon>
        <taxon>Pezizomycotina</taxon>
        <taxon>Dothideomycetes</taxon>
        <taxon>Dothideomycetidae</taxon>
        <taxon>Mycosphaerellales</taxon>
        <taxon>Mycosphaerellaceae</taxon>
        <taxon>Pseudocercospora</taxon>
    </lineage>
</organism>
<dbReference type="Proteomes" id="UP000016932">
    <property type="component" value="Unassembled WGS sequence"/>
</dbReference>
<dbReference type="VEuPathDB" id="FungiDB:MYCFIDRAFT_80170"/>
<feature type="region of interest" description="Disordered" evidence="1">
    <location>
        <begin position="1"/>
        <end position="21"/>
    </location>
</feature>
<dbReference type="AlphaFoldDB" id="N1Q7T1"/>
<reference evidence="2 3" key="1">
    <citation type="journal article" date="2012" name="PLoS Pathog.">
        <title>Diverse lifestyles and strategies of plant pathogenesis encoded in the genomes of eighteen Dothideomycetes fungi.</title>
        <authorList>
            <person name="Ohm R.A."/>
            <person name="Feau N."/>
            <person name="Henrissat B."/>
            <person name="Schoch C.L."/>
            <person name="Horwitz B.A."/>
            <person name="Barry K.W."/>
            <person name="Condon B.J."/>
            <person name="Copeland A.C."/>
            <person name="Dhillon B."/>
            <person name="Glaser F."/>
            <person name="Hesse C.N."/>
            <person name="Kosti I."/>
            <person name="LaButti K."/>
            <person name="Lindquist E.A."/>
            <person name="Lucas S."/>
            <person name="Salamov A.A."/>
            <person name="Bradshaw R.E."/>
            <person name="Ciuffetti L."/>
            <person name="Hamelin R.C."/>
            <person name="Kema G.H.J."/>
            <person name="Lawrence C."/>
            <person name="Scott J.A."/>
            <person name="Spatafora J.W."/>
            <person name="Turgeon B.G."/>
            <person name="de Wit P.J.G.M."/>
            <person name="Zhong S."/>
            <person name="Goodwin S.B."/>
            <person name="Grigoriev I.V."/>
        </authorList>
    </citation>
    <scope>NUCLEOTIDE SEQUENCE [LARGE SCALE GENOMIC DNA]</scope>
    <source>
        <strain evidence="2 3">CIRAD86</strain>
    </source>
</reference>
<evidence type="ECO:0008006" key="4">
    <source>
        <dbReference type="Google" id="ProtNLM"/>
    </source>
</evidence>
<dbReference type="EMBL" id="KB446555">
    <property type="protein sequence ID" value="EME88810.1"/>
    <property type="molecule type" value="Genomic_DNA"/>
</dbReference>
<evidence type="ECO:0000256" key="1">
    <source>
        <dbReference type="SAM" id="MobiDB-lite"/>
    </source>
</evidence>
<dbReference type="RefSeq" id="XP_007920555.1">
    <property type="nucleotide sequence ID" value="XM_007922364.1"/>
</dbReference>